<keyword evidence="12" id="KW-0460">Magnesium</keyword>
<dbReference type="Proteomes" id="UP001148299">
    <property type="component" value="Unassembled WGS sequence"/>
</dbReference>
<dbReference type="PANTHER" id="PTHR16222:SF24">
    <property type="entry name" value="ADP-RIBOSYLHYDROLASE ARH3"/>
    <property type="match status" value="1"/>
</dbReference>
<dbReference type="EMBL" id="JAPZBR010000002">
    <property type="protein sequence ID" value="KAJ5363176.1"/>
    <property type="molecule type" value="Genomic_DNA"/>
</dbReference>
<evidence type="ECO:0000256" key="9">
    <source>
        <dbReference type="ARBA" id="ARBA00043187"/>
    </source>
</evidence>
<accession>A0A9W9V1Y4</accession>
<evidence type="ECO:0000256" key="4">
    <source>
        <dbReference type="ARBA" id="ARBA00041057"/>
    </source>
</evidence>
<comment type="cofactor">
    <cofactor evidence="12">
        <name>Mg(2+)</name>
        <dbReference type="ChEBI" id="CHEBI:18420"/>
    </cofactor>
    <text evidence="12">Binds 2 magnesium ions per subunit.</text>
</comment>
<evidence type="ECO:0000256" key="3">
    <source>
        <dbReference type="ARBA" id="ARBA00022801"/>
    </source>
</evidence>
<dbReference type="Pfam" id="PF03747">
    <property type="entry name" value="ADP_ribosyl_GH"/>
    <property type="match status" value="1"/>
</dbReference>
<dbReference type="InterPro" id="IPR005502">
    <property type="entry name" value="Ribosyl_crysJ1"/>
</dbReference>
<dbReference type="GO" id="GO:0004649">
    <property type="term" value="F:poly(ADP-ribose) glycohydrolase activity"/>
    <property type="evidence" value="ECO:0007669"/>
    <property type="project" value="UniProtKB-EC"/>
</dbReference>
<sequence length="315" mass="34921">MSHSLEDRAQGAIWGVCVADALGGPVQFRDPGTFEPITGLRYVAPFDEPAGSYSDDGSMTLALATSIFKSMQYNHELSVKFYVEWLSEGRFSTIGRAWDVGRSTRLSLKIWRSRMSDMAFAQDGVNAQLNREEFSGNGSLMRIAPIGVWYWRDVELAREFAREQSKITHPSLACVEACEAYTELVTLAMNGETKQQLHNTVSAFPFTHSALANRIAKYKSIEDWRAKNPSDMRSSGWVVDTLECALWAFFKYDSWREGALAVVNLGGDSDTAGAVYGGLAGCFNGVASIPSEWRDGMQRKEFIEGIANSFAAKVR</sequence>
<evidence type="ECO:0000256" key="1">
    <source>
        <dbReference type="ARBA" id="ARBA00010702"/>
    </source>
</evidence>
<dbReference type="PANTHER" id="PTHR16222">
    <property type="entry name" value="ADP-RIBOSYLGLYCOHYDROLASE"/>
    <property type="match status" value="1"/>
</dbReference>
<feature type="binding site" evidence="12">
    <location>
        <position position="56"/>
    </location>
    <ligand>
        <name>Mg(2+)</name>
        <dbReference type="ChEBI" id="CHEBI:18420"/>
        <label>1</label>
    </ligand>
</feature>
<comment type="similarity">
    <text evidence="1">Belongs to the ADP-ribosylglycohydrolase family.</text>
</comment>
<keyword evidence="3" id="KW-0378">Hydrolase</keyword>
<evidence type="ECO:0000256" key="5">
    <source>
        <dbReference type="ARBA" id="ARBA00042398"/>
    </source>
</evidence>
<feature type="binding site" evidence="12">
    <location>
        <position position="54"/>
    </location>
    <ligand>
        <name>Mg(2+)</name>
        <dbReference type="ChEBI" id="CHEBI:18420"/>
        <label>1</label>
    </ligand>
</feature>
<comment type="catalytic activity">
    <reaction evidence="11">
        <text>alpha-NAD(+) + H2O = ADP-D-ribose + nicotinamide + H(+)</text>
        <dbReference type="Rhea" id="RHEA:68792"/>
        <dbReference type="ChEBI" id="CHEBI:15377"/>
        <dbReference type="ChEBI" id="CHEBI:15378"/>
        <dbReference type="ChEBI" id="CHEBI:17154"/>
        <dbReference type="ChEBI" id="CHEBI:57967"/>
        <dbReference type="ChEBI" id="CHEBI:77017"/>
    </reaction>
</comment>
<proteinExistence type="inferred from homology"/>
<organism evidence="13 14">
    <name type="scientific">Penicillium brevicompactum</name>
    <dbReference type="NCBI Taxonomy" id="5074"/>
    <lineage>
        <taxon>Eukaryota</taxon>
        <taxon>Fungi</taxon>
        <taxon>Dikarya</taxon>
        <taxon>Ascomycota</taxon>
        <taxon>Pezizomycotina</taxon>
        <taxon>Eurotiomycetes</taxon>
        <taxon>Eurotiomycetidae</taxon>
        <taxon>Eurotiales</taxon>
        <taxon>Aspergillaceae</taxon>
        <taxon>Penicillium</taxon>
    </lineage>
</organism>
<evidence type="ECO:0000256" key="7">
    <source>
        <dbReference type="ARBA" id="ARBA00042722"/>
    </source>
</evidence>
<dbReference type="SUPFAM" id="SSF101478">
    <property type="entry name" value="ADP-ribosylglycohydrolase"/>
    <property type="match status" value="1"/>
</dbReference>
<keyword evidence="14" id="KW-1185">Reference proteome</keyword>
<feature type="binding site" evidence="12">
    <location>
        <position position="268"/>
    </location>
    <ligand>
        <name>Mg(2+)</name>
        <dbReference type="ChEBI" id="CHEBI:18420"/>
        <label>1</label>
    </ligand>
</feature>
<evidence type="ECO:0000313" key="13">
    <source>
        <dbReference type="EMBL" id="KAJ5363176.1"/>
    </source>
</evidence>
<reference evidence="13" key="1">
    <citation type="submission" date="2022-12" db="EMBL/GenBank/DDBJ databases">
        <authorList>
            <person name="Petersen C."/>
        </authorList>
    </citation>
    <scope>NUCLEOTIDE SEQUENCE</scope>
    <source>
        <strain evidence="13">IBT 35675</strain>
    </source>
</reference>
<dbReference type="InterPro" id="IPR036705">
    <property type="entry name" value="Ribosyl_crysJ1_sf"/>
</dbReference>
<name>A0A9W9V1Y4_PENBR</name>
<evidence type="ECO:0000256" key="6">
    <source>
        <dbReference type="ARBA" id="ARBA00042471"/>
    </source>
</evidence>
<feature type="binding site" evidence="12">
    <location>
        <position position="271"/>
    </location>
    <ligand>
        <name>Mg(2+)</name>
        <dbReference type="ChEBI" id="CHEBI:18420"/>
        <label>1</label>
    </ligand>
</feature>
<evidence type="ECO:0000256" key="11">
    <source>
        <dbReference type="ARBA" id="ARBA00049015"/>
    </source>
</evidence>
<gene>
    <name evidence="13" type="ORF">N7541_004020</name>
</gene>
<evidence type="ECO:0000256" key="10">
    <source>
        <dbReference type="ARBA" id="ARBA00043193"/>
    </source>
</evidence>
<feature type="binding site" evidence="12">
    <location>
        <position position="270"/>
    </location>
    <ligand>
        <name>Mg(2+)</name>
        <dbReference type="ChEBI" id="CHEBI:18420"/>
        <label>1</label>
    </ligand>
</feature>
<keyword evidence="12" id="KW-0479">Metal-binding</keyword>
<dbReference type="InterPro" id="IPR050792">
    <property type="entry name" value="ADP-ribosylglycohydrolase"/>
</dbReference>
<comment type="caution">
    <text evidence="13">The sequence shown here is derived from an EMBL/GenBank/DDBJ whole genome shotgun (WGS) entry which is preliminary data.</text>
</comment>
<dbReference type="EC" id="3.2.1.143" evidence="2"/>
<dbReference type="GO" id="GO:0046872">
    <property type="term" value="F:metal ion binding"/>
    <property type="evidence" value="ECO:0007669"/>
    <property type="project" value="UniProtKB-KW"/>
</dbReference>
<reference evidence="13" key="2">
    <citation type="journal article" date="2023" name="IMA Fungus">
        <title>Comparative genomic study of the Penicillium genus elucidates a diverse pangenome and 15 lateral gene transfer events.</title>
        <authorList>
            <person name="Petersen C."/>
            <person name="Sorensen T."/>
            <person name="Nielsen M.R."/>
            <person name="Sondergaard T.E."/>
            <person name="Sorensen J.L."/>
            <person name="Fitzpatrick D.A."/>
            <person name="Frisvad J.C."/>
            <person name="Nielsen K.L."/>
        </authorList>
    </citation>
    <scope>NUCLEOTIDE SEQUENCE</scope>
    <source>
        <strain evidence="13">IBT 35675</strain>
    </source>
</reference>
<feature type="binding site" evidence="12">
    <location>
        <position position="55"/>
    </location>
    <ligand>
        <name>Mg(2+)</name>
        <dbReference type="ChEBI" id="CHEBI:18420"/>
        <label>1</label>
    </ligand>
</feature>
<dbReference type="Gene3D" id="1.10.4080.10">
    <property type="entry name" value="ADP-ribosylation/Crystallin J1"/>
    <property type="match status" value="1"/>
</dbReference>
<evidence type="ECO:0000256" key="12">
    <source>
        <dbReference type="PIRSR" id="PIRSR605502-1"/>
    </source>
</evidence>
<protein>
    <recommendedName>
        <fullName evidence="4">ADP-ribosylhydrolase ARH3</fullName>
        <ecNumber evidence="2">3.2.1.143</ecNumber>
    </recommendedName>
    <alternativeName>
        <fullName evidence="5">ADP-ribose glycohydrolase ARH3</fullName>
    </alternativeName>
    <alternativeName>
        <fullName evidence="6">ADP-ribosylhydrolase 3</fullName>
    </alternativeName>
    <alternativeName>
        <fullName evidence="9">O-acetyl-ADP-ribose deacetylase ARH3</fullName>
    </alternativeName>
    <alternativeName>
        <fullName evidence="10">Poly(ADP-ribose) glycohydrolase ARH3</fullName>
    </alternativeName>
    <alternativeName>
        <fullName evidence="8">[Protein ADP-ribosylarginine] hydrolase-like protein 2</fullName>
    </alternativeName>
    <alternativeName>
        <fullName evidence="7">[Protein ADP-ribosylserine] hydrolase</fullName>
    </alternativeName>
</protein>
<evidence type="ECO:0000256" key="8">
    <source>
        <dbReference type="ARBA" id="ARBA00042850"/>
    </source>
</evidence>
<evidence type="ECO:0000313" key="14">
    <source>
        <dbReference type="Proteomes" id="UP001148299"/>
    </source>
</evidence>
<evidence type="ECO:0000256" key="2">
    <source>
        <dbReference type="ARBA" id="ARBA00012255"/>
    </source>
</evidence>
<dbReference type="AlphaFoldDB" id="A0A9W9V1Y4"/>